<evidence type="ECO:0000256" key="2">
    <source>
        <dbReference type="ARBA" id="ARBA00022454"/>
    </source>
</evidence>
<evidence type="ECO:0000256" key="10">
    <source>
        <dbReference type="RuleBase" id="RU368072"/>
    </source>
</evidence>
<feature type="coiled-coil region" evidence="11">
    <location>
        <begin position="248"/>
        <end position="404"/>
    </location>
</feature>
<accession>A0AAV9IZT1</accession>
<evidence type="ECO:0000259" key="14">
    <source>
        <dbReference type="Pfam" id="PF18077"/>
    </source>
</evidence>
<keyword evidence="3 10" id="KW-0132">Cell division</keyword>
<evidence type="ECO:0000313" key="16">
    <source>
        <dbReference type="Proteomes" id="UP001301350"/>
    </source>
</evidence>
<feature type="compositionally biased region" description="Basic residues" evidence="12">
    <location>
        <begin position="1"/>
        <end position="10"/>
    </location>
</feature>
<evidence type="ECO:0000256" key="4">
    <source>
        <dbReference type="ARBA" id="ARBA00022776"/>
    </source>
</evidence>
<feature type="domain" description="Kinetochore protein Ndc80 CH" evidence="13">
    <location>
        <begin position="46"/>
        <end position="163"/>
    </location>
</feature>
<evidence type="ECO:0000256" key="8">
    <source>
        <dbReference type="ARBA" id="ARBA00023306"/>
    </source>
</evidence>
<keyword evidence="4 10" id="KW-0498">Mitosis</keyword>
<dbReference type="GO" id="GO:0051315">
    <property type="term" value="P:attachment of mitotic spindle microtubules to kinetochore"/>
    <property type="evidence" value="ECO:0007669"/>
    <property type="project" value="UniProtKB-UniRule"/>
</dbReference>
<keyword evidence="7 10" id="KW-0539">Nucleus</keyword>
<evidence type="ECO:0000256" key="5">
    <source>
        <dbReference type="ARBA" id="ARBA00022838"/>
    </source>
</evidence>
<dbReference type="GO" id="GO:0000226">
    <property type="term" value="P:microtubule cytoskeleton organization"/>
    <property type="evidence" value="ECO:0007669"/>
    <property type="project" value="UniProtKB-ARBA"/>
</dbReference>
<dbReference type="PANTHER" id="PTHR10643:SF2">
    <property type="entry name" value="KINETOCHORE PROTEIN NDC80 HOMOLOG"/>
    <property type="match status" value="1"/>
</dbReference>
<feature type="region of interest" description="Disordered" evidence="12">
    <location>
        <begin position="605"/>
        <end position="681"/>
    </location>
</feature>
<keyword evidence="5 10" id="KW-0995">Kinetochore</keyword>
<dbReference type="Pfam" id="PF03801">
    <property type="entry name" value="Ndc80_HEC"/>
    <property type="match status" value="1"/>
</dbReference>
<dbReference type="InterPro" id="IPR038273">
    <property type="entry name" value="Ndc80_sf"/>
</dbReference>
<organism evidence="15 16">
    <name type="scientific">Cyanidium caldarium</name>
    <name type="common">Red alga</name>
    <dbReference type="NCBI Taxonomy" id="2771"/>
    <lineage>
        <taxon>Eukaryota</taxon>
        <taxon>Rhodophyta</taxon>
        <taxon>Bangiophyceae</taxon>
        <taxon>Cyanidiales</taxon>
        <taxon>Cyanidiaceae</taxon>
        <taxon>Cyanidium</taxon>
    </lineage>
</organism>
<dbReference type="Proteomes" id="UP001301350">
    <property type="component" value="Unassembled WGS sequence"/>
</dbReference>
<keyword evidence="8 10" id="KW-0131">Cell cycle</keyword>
<evidence type="ECO:0000256" key="9">
    <source>
        <dbReference type="ARBA" id="ARBA00023328"/>
    </source>
</evidence>
<comment type="similarity">
    <text evidence="1 10">Belongs to the NDC80/HEC1 family.</text>
</comment>
<dbReference type="InterPro" id="IPR005550">
    <property type="entry name" value="Kinetochore_Ndc80"/>
</dbReference>
<evidence type="ECO:0000256" key="6">
    <source>
        <dbReference type="ARBA" id="ARBA00023054"/>
    </source>
</evidence>
<keyword evidence="2 10" id="KW-0158">Chromosome</keyword>
<feature type="domain" description="DUF5595" evidence="14">
    <location>
        <begin position="212"/>
        <end position="273"/>
    </location>
</feature>
<dbReference type="EMBL" id="JANCYW010000014">
    <property type="protein sequence ID" value="KAK4537842.1"/>
    <property type="molecule type" value="Genomic_DNA"/>
</dbReference>
<feature type="region of interest" description="Disordered" evidence="12">
    <location>
        <begin position="1"/>
        <end position="43"/>
    </location>
</feature>
<comment type="subunit">
    <text evidence="10">Component of the NDC80 complex.</text>
</comment>
<protein>
    <recommendedName>
        <fullName evidence="10">Kinetochore protein NDC80</fullName>
    </recommendedName>
</protein>
<evidence type="ECO:0000256" key="12">
    <source>
        <dbReference type="SAM" id="MobiDB-lite"/>
    </source>
</evidence>
<comment type="caution">
    <text evidence="15">The sequence shown here is derived from an EMBL/GenBank/DDBJ whole genome shotgun (WGS) entry which is preliminary data.</text>
</comment>
<name>A0AAV9IZT1_CYACA</name>
<dbReference type="InterPro" id="IPR040967">
    <property type="entry name" value="DUF5595"/>
</dbReference>
<evidence type="ECO:0000256" key="1">
    <source>
        <dbReference type="ARBA" id="ARBA00007050"/>
    </source>
</evidence>
<dbReference type="GO" id="GO:0005815">
    <property type="term" value="C:microtubule organizing center"/>
    <property type="evidence" value="ECO:0007669"/>
    <property type="project" value="UniProtKB-ARBA"/>
</dbReference>
<dbReference type="GO" id="GO:0031262">
    <property type="term" value="C:Ndc80 complex"/>
    <property type="evidence" value="ECO:0007669"/>
    <property type="project" value="UniProtKB-UniRule"/>
</dbReference>
<comment type="function">
    <text evidence="10">Acts as a component of the essential kinetochore-associated NDC80 complex, which is required for chromosome segregation and spindle checkpoint activity.</text>
</comment>
<dbReference type="InterPro" id="IPR055260">
    <property type="entry name" value="Ndc80_CH"/>
</dbReference>
<reference evidence="15 16" key="1">
    <citation type="submission" date="2022-07" db="EMBL/GenBank/DDBJ databases">
        <title>Genome-wide signatures of adaptation to extreme environments.</title>
        <authorList>
            <person name="Cho C.H."/>
            <person name="Yoon H.S."/>
        </authorList>
    </citation>
    <scope>NUCLEOTIDE SEQUENCE [LARGE SCALE GENOMIC DNA]</scope>
    <source>
        <strain evidence="15 16">DBV 063 E5</strain>
    </source>
</reference>
<dbReference type="PANTHER" id="PTHR10643">
    <property type="entry name" value="KINETOCHORE PROTEIN NDC80"/>
    <property type="match status" value="1"/>
</dbReference>
<evidence type="ECO:0000256" key="7">
    <source>
        <dbReference type="ARBA" id="ARBA00023242"/>
    </source>
</evidence>
<gene>
    <name evidence="15" type="ORF">CDCA_CDCA14G3867</name>
</gene>
<dbReference type="Gene3D" id="1.10.418.30">
    <property type="entry name" value="Ncd80 complex, Ncd80 subunit"/>
    <property type="match status" value="1"/>
</dbReference>
<evidence type="ECO:0000256" key="11">
    <source>
        <dbReference type="SAM" id="Coils"/>
    </source>
</evidence>
<dbReference type="Pfam" id="PF18077">
    <property type="entry name" value="DUF5595"/>
    <property type="match status" value="1"/>
</dbReference>
<keyword evidence="6 11" id="KW-0175">Coiled coil</keyword>
<dbReference type="AlphaFoldDB" id="A0AAV9IZT1"/>
<dbReference type="Gene3D" id="6.10.250.1950">
    <property type="match status" value="1"/>
</dbReference>
<comment type="subcellular location">
    <subcellularLocation>
        <location evidence="10">Chromosome</location>
        <location evidence="10">Centromere</location>
        <location evidence="10">Kinetochore</location>
    </subcellularLocation>
    <subcellularLocation>
        <location evidence="10">Nucleus</location>
    </subcellularLocation>
</comment>
<evidence type="ECO:0000313" key="15">
    <source>
        <dbReference type="EMBL" id="KAK4537842.1"/>
    </source>
</evidence>
<keyword evidence="9 10" id="KW-0137">Centromere</keyword>
<dbReference type="GO" id="GO:0005634">
    <property type="term" value="C:nucleus"/>
    <property type="evidence" value="ECO:0007669"/>
    <property type="project" value="UniProtKB-SubCell"/>
</dbReference>
<dbReference type="FunFam" id="1.10.418.30:FF:000002">
    <property type="entry name" value="NDC80, kinetochore complex component"/>
    <property type="match status" value="1"/>
</dbReference>
<proteinExistence type="inferred from homology"/>
<feature type="compositionally biased region" description="Polar residues" evidence="12">
    <location>
        <begin position="616"/>
        <end position="628"/>
    </location>
</feature>
<evidence type="ECO:0000256" key="3">
    <source>
        <dbReference type="ARBA" id="ARBA00022618"/>
    </source>
</evidence>
<keyword evidence="16" id="KW-1185">Reference proteome</keyword>
<sequence length="681" mass="76107">MSGAPARRKSLIPLSGPSGAPVPEPDRAGLATPASAGRGRLRPQVTVTGARVDPRPLGDRHYMQACVRNLICYLSEHHFEHAISPKTLANPSAKDFQAIFTFLIRQLDPNFQWSGKFEDEVPQLLKRLQYPFTVSKSALYAVGSPHTWPTLLGCLTWLVELLVYDAEARVIKERETETLMRQAGMLEGGAETDGGVDLDEERAAASRAAADERLFFDYLTATYEAFLAGADDFDEFDRELDTALGSRTTHAESQVQELETRLATAKRHIEQLQSQSQAAQASLMSLAQKREDYSTDLEKFRKLIAQLESHKGMLERKCAERQTDLERKCAEHERLSAEVDALKERLARQQLNAVDVERIARKRRDLRANQDRVRQALTEAERKLKDAEAARDQVQSRVDDARRSLRGAAEGVGLSASTVAECLWGRAGDGAIDNTEAITQPKRTLQPLIDQLTERLAGEIDGLQAELLTLQEKIDAVEEQVMLRRNDNNTLELKHQRLESDYKAERETMASRLRELADEAAALQDDTAKLRAENHAAMQASQRAIEGKQAEWREAARAVEQERDRLHESLLAAVEKLTEHKTHIQETLGALREVFEGIVEEFIGDREQETEEQRSVGATASPQPTTAELQLEAVSKQTEKLALHSPAGRTAEAISSKPAQRQQRRQLDENAPPNVARVPAR</sequence>
<dbReference type="GO" id="GO:0005737">
    <property type="term" value="C:cytoplasm"/>
    <property type="evidence" value="ECO:0007669"/>
    <property type="project" value="UniProtKB-ARBA"/>
</dbReference>
<dbReference type="GO" id="GO:0051301">
    <property type="term" value="P:cell division"/>
    <property type="evidence" value="ECO:0007669"/>
    <property type="project" value="UniProtKB-UniRule"/>
</dbReference>
<feature type="compositionally biased region" description="Basic and acidic residues" evidence="12">
    <location>
        <begin position="605"/>
        <end position="614"/>
    </location>
</feature>
<feature type="coiled-coil region" evidence="11">
    <location>
        <begin position="453"/>
        <end position="533"/>
    </location>
</feature>
<evidence type="ECO:0000259" key="13">
    <source>
        <dbReference type="Pfam" id="PF03801"/>
    </source>
</evidence>